<dbReference type="OMA" id="IHTHYIN"/>
<evidence type="ECO:0000259" key="2">
    <source>
        <dbReference type="Pfam" id="PF14111"/>
    </source>
</evidence>
<dbReference type="EMBL" id="LRBV02000004">
    <property type="status" value="NOT_ANNOTATED_CDS"/>
    <property type="molecule type" value="Genomic_DNA"/>
</dbReference>
<feature type="region of interest" description="Disordered" evidence="1">
    <location>
        <begin position="251"/>
        <end position="318"/>
    </location>
</feature>
<protein>
    <recommendedName>
        <fullName evidence="6">DUF4283 domain-containing protein</fullName>
    </recommendedName>
</protein>
<evidence type="ECO:0000256" key="1">
    <source>
        <dbReference type="SAM" id="MobiDB-lite"/>
    </source>
</evidence>
<reference evidence="4 5" key="1">
    <citation type="journal article" date="2016" name="G3 (Bethesda)">
        <title>First Draft Assembly and Annotation of the Genome of a California Endemic Oak Quercus lobata Nee (Fagaceae).</title>
        <authorList>
            <person name="Sork V.L."/>
            <person name="Fitz-Gibbon S.T."/>
            <person name="Puiu D."/>
            <person name="Crepeau M."/>
            <person name="Gugger P.F."/>
            <person name="Sherman R."/>
            <person name="Stevens K."/>
            <person name="Langley C.H."/>
            <person name="Pellegrini M."/>
            <person name="Salzberg S.L."/>
        </authorList>
    </citation>
    <scope>NUCLEOTIDE SEQUENCE [LARGE SCALE GENOMIC DNA]</scope>
    <source>
        <strain evidence="4 5">cv. SW786</strain>
    </source>
</reference>
<evidence type="ECO:0000313" key="4">
    <source>
        <dbReference type="EnsemblPlants" id="QL04p039774:mrna:CDS:1"/>
    </source>
</evidence>
<dbReference type="InterPro" id="IPR040256">
    <property type="entry name" value="At4g02000-like"/>
</dbReference>
<dbReference type="Proteomes" id="UP000594261">
    <property type="component" value="Chromosome 4"/>
</dbReference>
<reference evidence="4" key="2">
    <citation type="submission" date="2021-01" db="UniProtKB">
        <authorList>
            <consortium name="EnsemblPlants"/>
        </authorList>
    </citation>
    <scope>IDENTIFICATION</scope>
</reference>
<feature type="domain" description="Zinc knuckle CX2CX4HX4C" evidence="3">
    <location>
        <begin position="177"/>
        <end position="221"/>
    </location>
</feature>
<dbReference type="Gramene" id="QL04p039774:mrna">
    <property type="protein sequence ID" value="QL04p039774:mrna:CDS:1"/>
    <property type="gene ID" value="QL04p039774"/>
</dbReference>
<dbReference type="Pfam" id="PF14111">
    <property type="entry name" value="DUF4283"/>
    <property type="match status" value="1"/>
</dbReference>
<sequence length="429" mass="47734">MAEDVINSLENMKLTTEEEEVITVPDEGRKDEIESCNLSLIGKFLTCKPFNKRAAQNTLRKAWGLDDRVQILEVGASLFQFKFQTEFDLDRVLSGGPWTFDNQALLLCKWQKGMTASNVKFDSLSLWVQIWGAPFDMFSTKVASEVGSRMGVVEEIEKRPKQEAQSLFMRVKVSLPLSKPLRRGGYIAGSDGGRSWVTFKYERLPMLCHYCGVLGHDTRHCAGHYAVLKNEKEVTCQYGDWLKSVGVRYASPSKKKPSQFSASENSGGDKMTAAVGVQTKNPTEGVNDEKGKSKDQGTGTNFQAVTNLSNEETTSVTDNISPINSETILEVPATRGELHAGGELTKNGPIVGNHTARPKWTRVIRMECGPRIAELCQRKEILGKRDSSQFNMQEAGDDEEMHVEKRGRVQDDQIHITAAGVPEHPCRSQ</sequence>
<evidence type="ECO:0000259" key="3">
    <source>
        <dbReference type="Pfam" id="PF14392"/>
    </source>
</evidence>
<accession>A0A7N2LGZ3</accession>
<dbReference type="Pfam" id="PF14392">
    <property type="entry name" value="zf-CCHC_4"/>
    <property type="match status" value="1"/>
</dbReference>
<organism evidence="4 5">
    <name type="scientific">Quercus lobata</name>
    <name type="common">Valley oak</name>
    <dbReference type="NCBI Taxonomy" id="97700"/>
    <lineage>
        <taxon>Eukaryota</taxon>
        <taxon>Viridiplantae</taxon>
        <taxon>Streptophyta</taxon>
        <taxon>Embryophyta</taxon>
        <taxon>Tracheophyta</taxon>
        <taxon>Spermatophyta</taxon>
        <taxon>Magnoliopsida</taxon>
        <taxon>eudicotyledons</taxon>
        <taxon>Gunneridae</taxon>
        <taxon>Pentapetalae</taxon>
        <taxon>rosids</taxon>
        <taxon>fabids</taxon>
        <taxon>Fagales</taxon>
        <taxon>Fagaceae</taxon>
        <taxon>Quercus</taxon>
    </lineage>
</organism>
<feature type="compositionally biased region" description="Polar residues" evidence="1">
    <location>
        <begin position="296"/>
        <end position="318"/>
    </location>
</feature>
<dbReference type="InterPro" id="IPR025558">
    <property type="entry name" value="DUF4283"/>
</dbReference>
<name>A0A7N2LGZ3_QUELO</name>
<dbReference type="InterPro" id="IPR025836">
    <property type="entry name" value="Zn_knuckle_CX2CX4HX4C"/>
</dbReference>
<dbReference type="AlphaFoldDB" id="A0A7N2LGZ3"/>
<dbReference type="PANTHER" id="PTHR31286">
    <property type="entry name" value="GLYCINE-RICH CELL WALL STRUCTURAL PROTEIN 1.8-LIKE"/>
    <property type="match status" value="1"/>
</dbReference>
<dbReference type="EnsemblPlants" id="QL04p039774:mrna">
    <property type="protein sequence ID" value="QL04p039774:mrna:CDS:1"/>
    <property type="gene ID" value="QL04p039774"/>
</dbReference>
<proteinExistence type="predicted"/>
<dbReference type="InParanoid" id="A0A7N2LGZ3"/>
<dbReference type="PANTHER" id="PTHR31286:SF167">
    <property type="entry name" value="OS09G0268800 PROTEIN"/>
    <property type="match status" value="1"/>
</dbReference>
<feature type="domain" description="DUF4283" evidence="2">
    <location>
        <begin position="33"/>
        <end position="114"/>
    </location>
</feature>
<evidence type="ECO:0008006" key="6">
    <source>
        <dbReference type="Google" id="ProtNLM"/>
    </source>
</evidence>
<keyword evidence="5" id="KW-1185">Reference proteome</keyword>
<evidence type="ECO:0000313" key="5">
    <source>
        <dbReference type="Proteomes" id="UP000594261"/>
    </source>
</evidence>